<accession>A0A6J8BW98</accession>
<protein>
    <submittedName>
        <fullName evidence="2">Uncharacterized protein</fullName>
    </submittedName>
</protein>
<dbReference type="EMBL" id="CACVKT020004087">
    <property type="protein sequence ID" value="CAC5387952.1"/>
    <property type="molecule type" value="Genomic_DNA"/>
</dbReference>
<keyword evidence="3" id="KW-1185">Reference proteome</keyword>
<sequence length="305" mass="35137">MDPQIEAICKCMNADRMKRLLSVLQNGESESDGDEVNEHKQNKEKMASFSRVVTGTTQNKQTENNQSEKPQSNNPGNFVKPIFLKDEDVHGSVNPPRTLSLTNVELYNAIGIKVNLKGDNNTNIEIDLKKNFFNGEFKGHLRTPNGDIESCKNLRQCIKYCSKEDHDCEFSAVDGDYLHLHTQSYLGSIRYEKLNDTCYPYCRMQGPVRREYAERFKVWKDLEKRETLKKQYEDQVEEPQEPSGVADRFQAIPVADYEDEAVQQPPKKKGAMEMARETYQAYQDPLDRQTSRKQNGKVYGQISIF</sequence>
<organism evidence="2 3">
    <name type="scientific">Mytilus coruscus</name>
    <name type="common">Sea mussel</name>
    <dbReference type="NCBI Taxonomy" id="42192"/>
    <lineage>
        <taxon>Eukaryota</taxon>
        <taxon>Metazoa</taxon>
        <taxon>Spiralia</taxon>
        <taxon>Lophotrochozoa</taxon>
        <taxon>Mollusca</taxon>
        <taxon>Bivalvia</taxon>
        <taxon>Autobranchia</taxon>
        <taxon>Pteriomorphia</taxon>
        <taxon>Mytilida</taxon>
        <taxon>Mytiloidea</taxon>
        <taxon>Mytilidae</taxon>
        <taxon>Mytilinae</taxon>
        <taxon>Mytilus</taxon>
    </lineage>
</organism>
<evidence type="ECO:0000313" key="3">
    <source>
        <dbReference type="Proteomes" id="UP000507470"/>
    </source>
</evidence>
<feature type="region of interest" description="Disordered" evidence="1">
    <location>
        <begin position="282"/>
        <end position="305"/>
    </location>
</feature>
<feature type="region of interest" description="Disordered" evidence="1">
    <location>
        <begin position="26"/>
        <end position="80"/>
    </location>
</feature>
<proteinExistence type="predicted"/>
<dbReference type="AlphaFoldDB" id="A0A6J8BW98"/>
<evidence type="ECO:0000313" key="2">
    <source>
        <dbReference type="EMBL" id="CAC5387952.1"/>
    </source>
</evidence>
<reference evidence="2 3" key="1">
    <citation type="submission" date="2020-06" db="EMBL/GenBank/DDBJ databases">
        <authorList>
            <person name="Li R."/>
            <person name="Bekaert M."/>
        </authorList>
    </citation>
    <scope>NUCLEOTIDE SEQUENCE [LARGE SCALE GENOMIC DNA]</scope>
    <source>
        <strain evidence="3">wild</strain>
    </source>
</reference>
<feature type="compositionally biased region" description="Basic and acidic residues" evidence="1">
    <location>
        <begin position="36"/>
        <end position="46"/>
    </location>
</feature>
<dbReference type="Proteomes" id="UP000507470">
    <property type="component" value="Unassembled WGS sequence"/>
</dbReference>
<gene>
    <name evidence="2" type="ORF">MCOR_23248</name>
</gene>
<feature type="compositionally biased region" description="Polar residues" evidence="1">
    <location>
        <begin position="51"/>
        <end position="76"/>
    </location>
</feature>
<name>A0A6J8BW98_MYTCO</name>
<evidence type="ECO:0000256" key="1">
    <source>
        <dbReference type="SAM" id="MobiDB-lite"/>
    </source>
</evidence>